<protein>
    <submittedName>
        <fullName evidence="2">Uncharacterized protein</fullName>
    </submittedName>
</protein>
<evidence type="ECO:0000313" key="3">
    <source>
        <dbReference type="Proteomes" id="UP000198211"/>
    </source>
</evidence>
<keyword evidence="1" id="KW-0732">Signal</keyword>
<name>A0A225UVL3_9STRA</name>
<organism evidence="2 3">
    <name type="scientific">Phytophthora megakarya</name>
    <dbReference type="NCBI Taxonomy" id="4795"/>
    <lineage>
        <taxon>Eukaryota</taxon>
        <taxon>Sar</taxon>
        <taxon>Stramenopiles</taxon>
        <taxon>Oomycota</taxon>
        <taxon>Peronosporomycetes</taxon>
        <taxon>Peronosporales</taxon>
        <taxon>Peronosporaceae</taxon>
        <taxon>Phytophthora</taxon>
    </lineage>
</organism>
<feature type="signal peptide" evidence="1">
    <location>
        <begin position="1"/>
        <end position="18"/>
    </location>
</feature>
<dbReference type="Proteomes" id="UP000198211">
    <property type="component" value="Unassembled WGS sequence"/>
</dbReference>
<evidence type="ECO:0000256" key="1">
    <source>
        <dbReference type="SAM" id="SignalP"/>
    </source>
</evidence>
<reference evidence="3" key="1">
    <citation type="submission" date="2017-03" db="EMBL/GenBank/DDBJ databases">
        <title>Phytopthora megakarya and P. palmivora, two closely related causual agents of cacao black pod achieved similar genome size and gene model numbers by different mechanisms.</title>
        <authorList>
            <person name="Ali S."/>
            <person name="Shao J."/>
            <person name="Larry D.J."/>
            <person name="Kronmiller B."/>
            <person name="Shen D."/>
            <person name="Strem M.D."/>
            <person name="Melnick R.L."/>
            <person name="Guiltinan M.J."/>
            <person name="Tyler B.M."/>
            <person name="Meinhardt L.W."/>
            <person name="Bailey B.A."/>
        </authorList>
    </citation>
    <scope>NUCLEOTIDE SEQUENCE [LARGE SCALE GENOMIC DNA]</scope>
    <source>
        <strain evidence="3">zdho120</strain>
    </source>
</reference>
<sequence length="128" mass="14619">MVSIKLLTAFVFIPLGHSLSLCRKCAFSRIWQESMRSLRASYQSNSDRPLLAFGFIAEEASDLFQSIQWLRVVKKWIEGIAIKISCKLETNLETLFGLMFDGWAHGGTHYVVRYAVYGDDKKLRVPTV</sequence>
<dbReference type="AlphaFoldDB" id="A0A225UVL3"/>
<gene>
    <name evidence="2" type="ORF">PHMEG_00032431</name>
</gene>
<dbReference type="EMBL" id="NBNE01010825">
    <property type="protein sequence ID" value="OWY97120.1"/>
    <property type="molecule type" value="Genomic_DNA"/>
</dbReference>
<keyword evidence="3" id="KW-1185">Reference proteome</keyword>
<evidence type="ECO:0000313" key="2">
    <source>
        <dbReference type="EMBL" id="OWY97120.1"/>
    </source>
</evidence>
<comment type="caution">
    <text evidence="2">The sequence shown here is derived from an EMBL/GenBank/DDBJ whole genome shotgun (WGS) entry which is preliminary data.</text>
</comment>
<feature type="chain" id="PRO_5013189046" evidence="1">
    <location>
        <begin position="19"/>
        <end position="128"/>
    </location>
</feature>
<accession>A0A225UVL3</accession>
<proteinExistence type="predicted"/>